<reference evidence="1" key="1">
    <citation type="submission" date="2020-04" db="EMBL/GenBank/DDBJ databases">
        <title>Genome Assembly and Annotation of Botryosphaeria dothidea sdau 11-99, a Latent Pathogen of Apple Fruit Ring Rot in China.</title>
        <authorList>
            <person name="Yu C."/>
            <person name="Diao Y."/>
            <person name="Lu Q."/>
            <person name="Zhao J."/>
            <person name="Cui S."/>
            <person name="Peng C."/>
            <person name="He B."/>
            <person name="Liu H."/>
        </authorList>
    </citation>
    <scope>NUCLEOTIDE SEQUENCE [LARGE SCALE GENOMIC DNA]</scope>
    <source>
        <strain evidence="1">Sdau11-99</strain>
    </source>
</reference>
<accession>A0A8H4IXE4</accession>
<proteinExistence type="predicted"/>
<dbReference type="EMBL" id="WWBZ02000022">
    <property type="protein sequence ID" value="KAF4308168.1"/>
    <property type="molecule type" value="Genomic_DNA"/>
</dbReference>
<dbReference type="AlphaFoldDB" id="A0A8H4IXE4"/>
<protein>
    <submittedName>
        <fullName evidence="1">Uncharacterized protein</fullName>
    </submittedName>
</protein>
<gene>
    <name evidence="1" type="ORF">GTA08_BOTSDO03862</name>
</gene>
<comment type="caution">
    <text evidence="1">The sequence shown here is derived from an EMBL/GenBank/DDBJ whole genome shotgun (WGS) entry which is preliminary data.</text>
</comment>
<organism evidence="1 2">
    <name type="scientific">Botryosphaeria dothidea</name>
    <dbReference type="NCBI Taxonomy" id="55169"/>
    <lineage>
        <taxon>Eukaryota</taxon>
        <taxon>Fungi</taxon>
        <taxon>Dikarya</taxon>
        <taxon>Ascomycota</taxon>
        <taxon>Pezizomycotina</taxon>
        <taxon>Dothideomycetes</taxon>
        <taxon>Dothideomycetes incertae sedis</taxon>
        <taxon>Botryosphaeriales</taxon>
        <taxon>Botryosphaeriaceae</taxon>
        <taxon>Botryosphaeria</taxon>
    </lineage>
</organism>
<dbReference type="Proteomes" id="UP000572817">
    <property type="component" value="Unassembled WGS sequence"/>
</dbReference>
<evidence type="ECO:0000313" key="1">
    <source>
        <dbReference type="EMBL" id="KAF4308168.1"/>
    </source>
</evidence>
<keyword evidence="2" id="KW-1185">Reference proteome</keyword>
<evidence type="ECO:0000313" key="2">
    <source>
        <dbReference type="Proteomes" id="UP000572817"/>
    </source>
</evidence>
<name>A0A8H4IXE4_9PEZI</name>
<sequence>MAYRLVPYQNGMQLGQRYRYFTQEVTTEGTPKADYDGLRPCSTTQTGCWDSPFDSSAEVCASMSSGSTVPTPTSSRWEVPDRAPVGSEFADTVQQNVDAHQGISGVTHVSHFVEKLSEVTADLGISGVVPIMCDGNMARGNGLPFDVRPFYDASLNYYLRVTVVEDQLNHIQPWAVEPLLSPTT</sequence>